<accession>A0ABQ5MHS9</accession>
<dbReference type="Gene3D" id="3.30.565.10">
    <property type="entry name" value="Histidine kinase-like ATPase, C-terminal domain"/>
    <property type="match status" value="1"/>
</dbReference>
<keyword evidence="7" id="KW-1185">Reference proteome</keyword>
<dbReference type="PANTHER" id="PTHR11528">
    <property type="entry name" value="HEAT SHOCK PROTEIN 90 FAMILY MEMBER"/>
    <property type="match status" value="1"/>
</dbReference>
<evidence type="ECO:0000256" key="2">
    <source>
        <dbReference type="ARBA" id="ARBA00022741"/>
    </source>
</evidence>
<dbReference type="SUPFAM" id="SSF54211">
    <property type="entry name" value="Ribosomal protein S5 domain 2-like"/>
    <property type="match status" value="1"/>
</dbReference>
<evidence type="ECO:0000256" key="5">
    <source>
        <dbReference type="SAM" id="Coils"/>
    </source>
</evidence>
<dbReference type="InterPro" id="IPR037196">
    <property type="entry name" value="HSP90_C"/>
</dbReference>
<evidence type="ECO:0000256" key="1">
    <source>
        <dbReference type="ARBA" id="ARBA00008239"/>
    </source>
</evidence>
<dbReference type="InterPro" id="IPR019805">
    <property type="entry name" value="Heat_shock_protein_90_CS"/>
</dbReference>
<name>A0ABQ5MHS9_9FLAO</name>
<proteinExistence type="inferred from homology"/>
<feature type="coiled-coil region" evidence="5">
    <location>
        <begin position="501"/>
        <end position="528"/>
    </location>
</feature>
<dbReference type="PRINTS" id="PR00775">
    <property type="entry name" value="HEATSHOCK90"/>
</dbReference>
<dbReference type="Pfam" id="PF00183">
    <property type="entry name" value="HSP90"/>
    <property type="match status" value="1"/>
</dbReference>
<dbReference type="EMBL" id="BRVO01000001">
    <property type="protein sequence ID" value="GLB48948.1"/>
    <property type="molecule type" value="Genomic_DNA"/>
</dbReference>
<sequence>MVSYLNKAVKNNIKIMATGNINVSVENIFPLIKKFLYSDHEIFLRELISNATDATLKLKHLTSIGEAAVEYGNPIIEVSIDKEGKKLHIKDQGLGMTADEVQKYINEVAFSGAEEFLNQYKDSAKDTGIIGHFGLGFYSAFMVAEKVEIITKSFKDEPAAHWICDGSPKYTLEAADKTDRGTEIILHIAEDSTEFLEDHKISELLVKYNKFMPIPIKFGTKEETLPLPEDAEEGAEPEKITVDNIINNPTPAWTKQPTELETEDYKGFYRELYPMQFEEPLFHIHLNVDYPFNLTGILYFPKLTNDLNIQKDKIQLYQNQVFVTDNVEGIVPEFLTMLRGVIDSPDIPLNVSRSYLQADGNVKKISSYITRKVADKLKSLFNENREDFESKWNDIKIVIEYGMLSEDKFYEKADKFALYPTIDGKFYTFDELVEKVKPTQTDKDDNTVILYASNKEAQHSYIVDAQAKGYEVLLLDSPIVAHLIQKLEGDKEKVKFTRVDADHVDNLIQKDEEKISKLSEEEQETLKTTLTEIIPADKYTVQLESRDSDAAPIIITEPEFMRRMKEMQQTGGGMFGMGNMPEMYNVVVNTNAELIGDILKAESKEDKERLTNQALDLAKLSKGLLKGEELTNFVKRSYGMIK</sequence>
<dbReference type="InterPro" id="IPR036890">
    <property type="entry name" value="HATPase_C_sf"/>
</dbReference>
<dbReference type="PIRSF" id="PIRSF002583">
    <property type="entry name" value="Hsp90"/>
    <property type="match status" value="1"/>
</dbReference>
<dbReference type="Proteomes" id="UP001143543">
    <property type="component" value="Unassembled WGS sequence"/>
</dbReference>
<gene>
    <name evidence="6" type="primary">htpG</name>
    <name evidence="6" type="ORF">Y10_13160</name>
</gene>
<dbReference type="CDD" id="cd16927">
    <property type="entry name" value="HATPase_Hsp90-like"/>
    <property type="match status" value="1"/>
</dbReference>
<evidence type="ECO:0000313" key="6">
    <source>
        <dbReference type="EMBL" id="GLB48948.1"/>
    </source>
</evidence>
<dbReference type="Gene3D" id="3.30.230.80">
    <property type="match status" value="1"/>
</dbReference>
<organism evidence="6 7">
    <name type="scientific">Neptunitalea lumnitzerae</name>
    <dbReference type="NCBI Taxonomy" id="2965509"/>
    <lineage>
        <taxon>Bacteria</taxon>
        <taxon>Pseudomonadati</taxon>
        <taxon>Bacteroidota</taxon>
        <taxon>Flavobacteriia</taxon>
        <taxon>Flavobacteriales</taxon>
        <taxon>Flavobacteriaceae</taxon>
        <taxon>Neptunitalea</taxon>
    </lineage>
</organism>
<dbReference type="InterPro" id="IPR020568">
    <property type="entry name" value="Ribosomal_Su5_D2-typ_SF"/>
</dbReference>
<keyword evidence="2" id="KW-0547">Nucleotide-binding</keyword>
<keyword evidence="4" id="KW-0143">Chaperone</keyword>
<keyword evidence="3" id="KW-0067">ATP-binding</keyword>
<keyword evidence="5" id="KW-0175">Coiled coil</keyword>
<evidence type="ECO:0000313" key="7">
    <source>
        <dbReference type="Proteomes" id="UP001143543"/>
    </source>
</evidence>
<dbReference type="InterPro" id="IPR020575">
    <property type="entry name" value="Hsp90_N"/>
</dbReference>
<evidence type="ECO:0000256" key="3">
    <source>
        <dbReference type="ARBA" id="ARBA00022840"/>
    </source>
</evidence>
<dbReference type="SUPFAM" id="SSF55874">
    <property type="entry name" value="ATPase domain of HSP90 chaperone/DNA topoisomerase II/histidine kinase"/>
    <property type="match status" value="1"/>
</dbReference>
<dbReference type="InterPro" id="IPR001404">
    <property type="entry name" value="Hsp90_fam"/>
</dbReference>
<reference evidence="6" key="1">
    <citation type="submission" date="2022-07" db="EMBL/GenBank/DDBJ databases">
        <title>Taxonomy of Novel Oxalotrophic and Methylotrophic Bacteria.</title>
        <authorList>
            <person name="Sahin N."/>
            <person name="Tani A."/>
        </authorList>
    </citation>
    <scope>NUCLEOTIDE SEQUENCE</scope>
    <source>
        <strain evidence="6">Y10</strain>
    </source>
</reference>
<protein>
    <submittedName>
        <fullName evidence="6">Chaperone protein HtpG</fullName>
    </submittedName>
</protein>
<dbReference type="Pfam" id="PF13589">
    <property type="entry name" value="HATPase_c_3"/>
    <property type="match status" value="1"/>
</dbReference>
<dbReference type="Gene3D" id="3.40.50.11260">
    <property type="match status" value="1"/>
</dbReference>
<comment type="similarity">
    <text evidence="1">Belongs to the heat shock protein 90 family.</text>
</comment>
<dbReference type="PROSITE" id="PS00298">
    <property type="entry name" value="HSP90"/>
    <property type="match status" value="1"/>
</dbReference>
<comment type="caution">
    <text evidence="6">The sequence shown here is derived from an EMBL/GenBank/DDBJ whole genome shotgun (WGS) entry which is preliminary data.</text>
</comment>
<dbReference type="NCBIfam" id="NF003555">
    <property type="entry name" value="PRK05218.1"/>
    <property type="match status" value="1"/>
</dbReference>
<evidence type="ECO:0000256" key="4">
    <source>
        <dbReference type="ARBA" id="ARBA00023186"/>
    </source>
</evidence>
<dbReference type="Gene3D" id="1.20.120.790">
    <property type="entry name" value="Heat shock protein 90, C-terminal domain"/>
    <property type="match status" value="1"/>
</dbReference>